<feature type="domain" description="DUF4136" evidence="2">
    <location>
        <begin position="23"/>
        <end position="174"/>
    </location>
</feature>
<accession>A0ABW5YMQ0</accession>
<comment type="caution">
    <text evidence="3">The sequence shown here is derived from an EMBL/GenBank/DDBJ whole genome shotgun (WGS) entry which is preliminary data.</text>
</comment>
<keyword evidence="1" id="KW-0732">Signal</keyword>
<organism evidence="3 4">
    <name type="scientific">Flavobacterium chuncheonense</name>
    <dbReference type="NCBI Taxonomy" id="2026653"/>
    <lineage>
        <taxon>Bacteria</taxon>
        <taxon>Pseudomonadati</taxon>
        <taxon>Bacteroidota</taxon>
        <taxon>Flavobacteriia</taxon>
        <taxon>Flavobacteriales</taxon>
        <taxon>Flavobacteriaceae</taxon>
        <taxon>Flavobacterium</taxon>
    </lineage>
</organism>
<dbReference type="EMBL" id="JBHUPC010000012">
    <property type="protein sequence ID" value="MFD2891685.1"/>
    <property type="molecule type" value="Genomic_DNA"/>
</dbReference>
<evidence type="ECO:0000313" key="3">
    <source>
        <dbReference type="EMBL" id="MFD2891685.1"/>
    </source>
</evidence>
<evidence type="ECO:0000259" key="2">
    <source>
        <dbReference type="Pfam" id="PF13590"/>
    </source>
</evidence>
<dbReference type="PROSITE" id="PS51257">
    <property type="entry name" value="PROKAR_LIPOPROTEIN"/>
    <property type="match status" value="1"/>
</dbReference>
<sequence length="177" mass="20236">MKSIKLIPILLLFVLASCSSVRVNADYDKKANFDTYHTFAYLKGSIDKVEISDLDKKRILYAIDEVMQTKGFSKSDTPDVLISFFTQESERVDVYNNANFGWGMGWGNPYWGFGYNYNSVYTTPEGVLFIDIIDAKTKELVWQGQGSGYLTTDVSKKDQRIMEFVSKILEQYPPTLK</sequence>
<name>A0ABW5YMQ0_9FLAO</name>
<gene>
    <name evidence="3" type="ORF">ACFS5J_06625</name>
</gene>
<dbReference type="RefSeq" id="WP_379811279.1">
    <property type="nucleotide sequence ID" value="NZ_JBHUPC010000012.1"/>
</dbReference>
<dbReference type="Gene3D" id="3.30.160.670">
    <property type="match status" value="1"/>
</dbReference>
<evidence type="ECO:0000256" key="1">
    <source>
        <dbReference type="SAM" id="SignalP"/>
    </source>
</evidence>
<keyword evidence="4" id="KW-1185">Reference proteome</keyword>
<dbReference type="Proteomes" id="UP001597534">
    <property type="component" value="Unassembled WGS sequence"/>
</dbReference>
<proteinExistence type="predicted"/>
<dbReference type="Pfam" id="PF13590">
    <property type="entry name" value="DUF4136"/>
    <property type="match status" value="1"/>
</dbReference>
<feature type="chain" id="PRO_5045576760" evidence="1">
    <location>
        <begin position="26"/>
        <end position="177"/>
    </location>
</feature>
<dbReference type="InterPro" id="IPR025411">
    <property type="entry name" value="DUF4136"/>
</dbReference>
<reference evidence="4" key="1">
    <citation type="journal article" date="2019" name="Int. J. Syst. Evol. Microbiol.">
        <title>The Global Catalogue of Microorganisms (GCM) 10K type strain sequencing project: providing services to taxonomists for standard genome sequencing and annotation.</title>
        <authorList>
            <consortium name="The Broad Institute Genomics Platform"/>
            <consortium name="The Broad Institute Genome Sequencing Center for Infectious Disease"/>
            <person name="Wu L."/>
            <person name="Ma J."/>
        </authorList>
    </citation>
    <scope>NUCLEOTIDE SEQUENCE [LARGE SCALE GENOMIC DNA]</scope>
    <source>
        <strain evidence="4">KCTC 22671</strain>
    </source>
</reference>
<feature type="signal peptide" evidence="1">
    <location>
        <begin position="1"/>
        <end position="25"/>
    </location>
</feature>
<evidence type="ECO:0000313" key="4">
    <source>
        <dbReference type="Proteomes" id="UP001597534"/>
    </source>
</evidence>
<protein>
    <submittedName>
        <fullName evidence="3">DUF4136 domain-containing protein</fullName>
    </submittedName>
</protein>